<dbReference type="EMBL" id="CAJQZC010000009">
    <property type="protein sequence ID" value="CAG4914881.1"/>
    <property type="molecule type" value="Genomic_DNA"/>
</dbReference>
<dbReference type="Proteomes" id="UP000789704">
    <property type="component" value="Unassembled WGS sequence"/>
</dbReference>
<evidence type="ECO:0000313" key="1">
    <source>
        <dbReference type="EMBL" id="CAG4914881.1"/>
    </source>
</evidence>
<name>A0A9N8X4R9_9BURK</name>
<reference evidence="1" key="1">
    <citation type="submission" date="2021-04" db="EMBL/GenBank/DDBJ databases">
        <authorList>
            <person name="Vanwijnsberghe S."/>
        </authorList>
    </citation>
    <scope>NUCLEOTIDE SEQUENCE</scope>
    <source>
        <strain evidence="1">LMG 31841</strain>
    </source>
</reference>
<sequence>MKITPPDRSTVHQPASNGTVDAAVLISGIKQSVALAQKMQRPDDLVNTFTGNFQQLAKCEMGTPAFLLTVASLPGCFLLLSTALSSRGGGAVTAFMNGAGWPQMTIWLGQHAPLVSIPNVQALLLQWDQALGSAANARNLAGQLIQALLLPVLEAL</sequence>
<dbReference type="RefSeq" id="WP_228881558.1">
    <property type="nucleotide sequence ID" value="NZ_CAJQYZ010000002.1"/>
</dbReference>
<evidence type="ECO:0000313" key="2">
    <source>
        <dbReference type="Proteomes" id="UP000789704"/>
    </source>
</evidence>
<comment type="caution">
    <text evidence="1">The sequence shown here is derived from an EMBL/GenBank/DDBJ whole genome shotgun (WGS) entry which is preliminary data.</text>
</comment>
<organism evidence="1 2">
    <name type="scientific">Paraburkholderia saeva</name>
    <dbReference type="NCBI Taxonomy" id="2777537"/>
    <lineage>
        <taxon>Bacteria</taxon>
        <taxon>Pseudomonadati</taxon>
        <taxon>Pseudomonadota</taxon>
        <taxon>Betaproteobacteria</taxon>
        <taxon>Burkholderiales</taxon>
        <taxon>Burkholderiaceae</taxon>
        <taxon>Paraburkholderia</taxon>
    </lineage>
</organism>
<protein>
    <submittedName>
        <fullName evidence="1">Uncharacterized protein</fullName>
    </submittedName>
</protein>
<gene>
    <name evidence="1" type="ORF">LMG31841_04420</name>
</gene>
<keyword evidence="2" id="KW-1185">Reference proteome</keyword>
<accession>A0A9N8X4R9</accession>
<proteinExistence type="predicted"/>
<dbReference type="AlphaFoldDB" id="A0A9N8X4R9"/>